<proteinExistence type="predicted"/>
<dbReference type="Proteomes" id="UP000036681">
    <property type="component" value="Unplaced"/>
</dbReference>
<organism evidence="1 2">
    <name type="scientific">Ascaris lumbricoides</name>
    <name type="common">Giant roundworm</name>
    <dbReference type="NCBI Taxonomy" id="6252"/>
    <lineage>
        <taxon>Eukaryota</taxon>
        <taxon>Metazoa</taxon>
        <taxon>Ecdysozoa</taxon>
        <taxon>Nematoda</taxon>
        <taxon>Chromadorea</taxon>
        <taxon>Rhabditida</taxon>
        <taxon>Spirurina</taxon>
        <taxon>Ascaridomorpha</taxon>
        <taxon>Ascaridoidea</taxon>
        <taxon>Ascarididae</taxon>
        <taxon>Ascaris</taxon>
    </lineage>
</organism>
<name>A0A0M3HJY3_ASCLU</name>
<protein>
    <submittedName>
        <fullName evidence="2">Uncharacterized protein</fullName>
    </submittedName>
</protein>
<evidence type="ECO:0000313" key="2">
    <source>
        <dbReference type="WBParaSite" id="ALUE_0000182801-mRNA-1"/>
    </source>
</evidence>
<keyword evidence="1" id="KW-1185">Reference proteome</keyword>
<sequence>MIFAIDRHCISHDDRRITVRVRFILFRHRKRCLWIRERSLISSRYHVSLSIFPHKLKIATNIIAYENSIIDDYSV</sequence>
<accession>A0A0M3HJY3</accession>
<dbReference type="AlphaFoldDB" id="A0A0M3HJY3"/>
<reference evidence="2" key="1">
    <citation type="submission" date="2017-02" db="UniProtKB">
        <authorList>
            <consortium name="WormBaseParasite"/>
        </authorList>
    </citation>
    <scope>IDENTIFICATION</scope>
</reference>
<evidence type="ECO:0000313" key="1">
    <source>
        <dbReference type="Proteomes" id="UP000036681"/>
    </source>
</evidence>
<dbReference type="WBParaSite" id="ALUE_0000182801-mRNA-1">
    <property type="protein sequence ID" value="ALUE_0000182801-mRNA-1"/>
    <property type="gene ID" value="ALUE_0000182801"/>
</dbReference>